<dbReference type="OrthoDB" id="1521716at2"/>
<keyword evidence="4" id="KW-0675">Receptor</keyword>
<evidence type="ECO:0000259" key="3">
    <source>
        <dbReference type="SMART" id="SM00429"/>
    </source>
</evidence>
<feature type="compositionally biased region" description="Polar residues" evidence="1">
    <location>
        <begin position="342"/>
        <end position="362"/>
    </location>
</feature>
<protein>
    <submittedName>
        <fullName evidence="4">Cell surface receptor IPT/TIG domain protein</fullName>
    </submittedName>
</protein>
<dbReference type="InterPro" id="IPR002909">
    <property type="entry name" value="IPT_dom"/>
</dbReference>
<dbReference type="SMART" id="SM00429">
    <property type="entry name" value="IPT"/>
    <property type="match status" value="1"/>
</dbReference>
<feature type="chain" id="PRO_5005684114" evidence="2">
    <location>
        <begin position="23"/>
        <end position="567"/>
    </location>
</feature>
<evidence type="ECO:0000256" key="1">
    <source>
        <dbReference type="SAM" id="MobiDB-lite"/>
    </source>
</evidence>
<proteinExistence type="predicted"/>
<dbReference type="SUPFAM" id="SSF81296">
    <property type="entry name" value="E set domains"/>
    <property type="match status" value="1"/>
</dbReference>
<evidence type="ECO:0000313" key="5">
    <source>
        <dbReference type="Proteomes" id="UP000011058"/>
    </source>
</evidence>
<dbReference type="PANTHER" id="PTHR41339">
    <property type="entry name" value="LIPL48"/>
    <property type="match status" value="1"/>
</dbReference>
<feature type="signal peptide" evidence="2">
    <location>
        <begin position="1"/>
        <end position="22"/>
    </location>
</feature>
<sequence length="567" mass="58554">MQVVSKLAYALLVLFGLSVAFTACKNDQEPAPVLGITSISPTTAPVNSTITITGTQFGTTPASNTVTFGGNAVAEVLTATSTQLVVRVPAGAQTGTVSVATGGQTVASTQTFSIGTRSVIEKTGNISANETWTADNVYLIRGFTYVKAGATLTIQPGTVIKGGDATLDPTGQQKGGTLIVEQGAKIEAKGTATAPIVFTSNKPAGQRKYGDWGGIVLIGKAPHNQKGATGFEGGISGQIGTFADVADNSGTLQYVRIEFPGIALNPGSEINGLTFYGVGSGTTIDHIQVSYSGDDSYEWFGGTVNAKYLVAHRGFDDDWDTDWGFSGKVQYAVALRDPNVADQSGSNGFESDNFAGTGQPATDPNVGLPLTAPVFANVSNFAFSGTPSSAPTSGGSGAYQSGMHLRRNTNISIFNTVIAGYPEGLRLDNGTAGGTGTLANMNAGTLQLRGIVLANTGTASTTAVRGDNIATTGITNAQAQAFFGTAAYANVIIPSDQVTTLLLNASTFNLTAPNFLPQTGSPLLTGAIWDGKGADSFFDKVTFRGAFGTTNWTQGWINWDPQNTNYN</sequence>
<dbReference type="STRING" id="1166018.FAES_0293"/>
<dbReference type="HOGENOM" id="CLU_034925_0_0_10"/>
<gene>
    <name evidence="4" type="ORF">FAES_0293</name>
</gene>
<dbReference type="CDD" id="cd00102">
    <property type="entry name" value="IPT"/>
    <property type="match status" value="1"/>
</dbReference>
<feature type="region of interest" description="Disordered" evidence="1">
    <location>
        <begin position="342"/>
        <end position="363"/>
    </location>
</feature>
<dbReference type="eggNOG" id="COG5492">
    <property type="taxonomic scope" value="Bacteria"/>
</dbReference>
<evidence type="ECO:0000256" key="2">
    <source>
        <dbReference type="SAM" id="SignalP"/>
    </source>
</evidence>
<name>I0K2F4_9BACT</name>
<dbReference type="PROSITE" id="PS51257">
    <property type="entry name" value="PROKAR_LIPOPROTEIN"/>
    <property type="match status" value="1"/>
</dbReference>
<dbReference type="PANTHER" id="PTHR41339:SF1">
    <property type="entry name" value="SECRETED PROTEIN"/>
    <property type="match status" value="1"/>
</dbReference>
<accession>I0K2F4</accession>
<keyword evidence="5" id="KW-1185">Reference proteome</keyword>
<dbReference type="AlphaFoldDB" id="I0K2F4"/>
<dbReference type="Proteomes" id="UP000011058">
    <property type="component" value="Chromosome"/>
</dbReference>
<dbReference type="PATRIC" id="fig|1166018.3.peg.298"/>
<dbReference type="RefSeq" id="WP_015329407.1">
    <property type="nucleotide sequence ID" value="NC_020054.1"/>
</dbReference>
<reference evidence="4 5" key="1">
    <citation type="journal article" date="2012" name="J. Bacteriol.">
        <title>Genome Sequence of Fibrella aestuarina BUZ 2T, a Filamentous Marine Bacterium.</title>
        <authorList>
            <person name="Filippini M."/>
            <person name="Qi W."/>
            <person name="Blom J."/>
            <person name="Goesmann A."/>
            <person name="Smits T.H."/>
            <person name="Bagheri H.C."/>
        </authorList>
    </citation>
    <scope>NUCLEOTIDE SEQUENCE [LARGE SCALE GENOMIC DNA]</scope>
    <source>
        <strain evidence="5">BUZ 2T</strain>
    </source>
</reference>
<dbReference type="Pfam" id="PF01833">
    <property type="entry name" value="TIG"/>
    <property type="match status" value="1"/>
</dbReference>
<dbReference type="Gene3D" id="2.60.40.10">
    <property type="entry name" value="Immunoglobulins"/>
    <property type="match status" value="1"/>
</dbReference>
<keyword evidence="2" id="KW-0732">Signal</keyword>
<organism evidence="4 5">
    <name type="scientific">Fibrella aestuarina BUZ 2</name>
    <dbReference type="NCBI Taxonomy" id="1166018"/>
    <lineage>
        <taxon>Bacteria</taxon>
        <taxon>Pseudomonadati</taxon>
        <taxon>Bacteroidota</taxon>
        <taxon>Cytophagia</taxon>
        <taxon>Cytophagales</taxon>
        <taxon>Spirosomataceae</taxon>
        <taxon>Fibrella</taxon>
    </lineage>
</organism>
<evidence type="ECO:0000313" key="4">
    <source>
        <dbReference type="EMBL" id="CCG98307.1"/>
    </source>
</evidence>
<dbReference type="InterPro" id="IPR013783">
    <property type="entry name" value="Ig-like_fold"/>
</dbReference>
<dbReference type="EMBL" id="HE796683">
    <property type="protein sequence ID" value="CCG98307.1"/>
    <property type="molecule type" value="Genomic_DNA"/>
</dbReference>
<feature type="domain" description="IPT/TIG" evidence="3">
    <location>
        <begin position="33"/>
        <end position="115"/>
    </location>
</feature>
<dbReference type="KEGG" id="fae:FAES_0293"/>
<dbReference type="InterPro" id="IPR014756">
    <property type="entry name" value="Ig_E-set"/>
</dbReference>